<name>A0AAV6YVS7_ENGPU</name>
<dbReference type="SUPFAM" id="SSF54928">
    <property type="entry name" value="RNA-binding domain, RBD"/>
    <property type="match status" value="1"/>
</dbReference>
<dbReference type="InterPro" id="IPR012677">
    <property type="entry name" value="Nucleotide-bd_a/b_plait_sf"/>
</dbReference>
<dbReference type="Gene3D" id="3.30.70.330">
    <property type="match status" value="2"/>
</dbReference>
<feature type="compositionally biased region" description="Basic residues" evidence="6">
    <location>
        <begin position="1"/>
        <end position="11"/>
    </location>
</feature>
<evidence type="ECO:0000256" key="5">
    <source>
        <dbReference type="PROSITE-ProRule" id="PRU00176"/>
    </source>
</evidence>
<dbReference type="PANTHER" id="PTHR23236:SF25">
    <property type="entry name" value="RNA-BINDING PROTEIN 34"/>
    <property type="match status" value="1"/>
</dbReference>
<feature type="compositionally biased region" description="Polar residues" evidence="6">
    <location>
        <begin position="51"/>
        <end position="68"/>
    </location>
</feature>
<dbReference type="EMBL" id="WNYA01007504">
    <property type="protein sequence ID" value="KAG8541464.1"/>
    <property type="molecule type" value="Genomic_DNA"/>
</dbReference>
<dbReference type="EMBL" id="WNYA01007504">
    <property type="protein sequence ID" value="KAG8541463.1"/>
    <property type="molecule type" value="Genomic_DNA"/>
</dbReference>
<evidence type="ECO:0000256" key="1">
    <source>
        <dbReference type="ARBA" id="ARBA00004604"/>
    </source>
</evidence>
<dbReference type="InterPro" id="IPR035979">
    <property type="entry name" value="RBD_domain_sf"/>
</dbReference>
<dbReference type="CDD" id="cd12395">
    <property type="entry name" value="RRM2_RBM34"/>
    <property type="match status" value="1"/>
</dbReference>
<accession>A0AAV6YVS7</accession>
<evidence type="ECO:0000256" key="3">
    <source>
        <dbReference type="ARBA" id="ARBA00022884"/>
    </source>
</evidence>
<evidence type="ECO:0000256" key="4">
    <source>
        <dbReference type="ARBA" id="ARBA00023242"/>
    </source>
</evidence>
<dbReference type="GO" id="GO:0005730">
    <property type="term" value="C:nucleolus"/>
    <property type="evidence" value="ECO:0007669"/>
    <property type="project" value="UniProtKB-SubCell"/>
</dbReference>
<comment type="subcellular location">
    <subcellularLocation>
        <location evidence="1">Nucleus</location>
        <location evidence="1">Nucleolus</location>
    </subcellularLocation>
</comment>
<evidence type="ECO:0000256" key="6">
    <source>
        <dbReference type="SAM" id="MobiDB-lite"/>
    </source>
</evidence>
<evidence type="ECO:0000259" key="7">
    <source>
        <dbReference type="PROSITE" id="PS50102"/>
    </source>
</evidence>
<proteinExistence type="inferred from homology"/>
<comment type="caution">
    <text evidence="8">The sequence shown here is derived from an EMBL/GenBank/DDBJ whole genome shotgun (WGS) entry which is preliminary data.</text>
</comment>
<sequence length="331" mass="36709">MTKEKLKKKPKKEKEAKKAAVPLSEPKSAEAEPAPPSYVAGEVSDSLFPKKSNQGTTSLSSLFSTKPCSTQPLYVPVVVTKLKRKLPDSDGPKPSKQTLAIGQGGEKTGKAAKKQLSLSEKRVEDREQALANADEEEKGKTTKGKNLRHIKSFDDDDYELTQQIKKSRIMAEERVKSKRTVFVGNLPAACTKQMLKSCFKEFGAIESMRFRSVARADLTISRKVATIHRDVHAKRKSINAYVVFEEEDSAAKACVRNGTEISSGFHIRVDLASKNSTHCNRKTVFVGNLPYDIEDEALREHFSQCGTVEGVRIIRDKRTGIGKGFGYVLFQ</sequence>
<keyword evidence="4" id="KW-0539">Nucleus</keyword>
<reference evidence="8" key="1">
    <citation type="thesis" date="2020" institute="ProQuest LLC" country="789 East Eisenhower Parkway, Ann Arbor, MI, USA">
        <title>Comparative Genomics and Chromosome Evolution.</title>
        <authorList>
            <person name="Mudd A.B."/>
        </authorList>
    </citation>
    <scope>NUCLEOTIDE SEQUENCE</scope>
    <source>
        <strain evidence="8">237g6f4</strain>
        <tissue evidence="8">Blood</tissue>
    </source>
</reference>
<dbReference type="InterPro" id="IPR034221">
    <property type="entry name" value="RBM34_RRM2"/>
</dbReference>
<gene>
    <name evidence="8" type="ORF">GDO81_028992</name>
</gene>
<keyword evidence="3 5" id="KW-0694">RNA-binding</keyword>
<feature type="region of interest" description="Disordered" evidence="6">
    <location>
        <begin position="1"/>
        <end position="68"/>
    </location>
</feature>
<feature type="compositionally biased region" description="Basic and acidic residues" evidence="6">
    <location>
        <begin position="119"/>
        <end position="128"/>
    </location>
</feature>
<evidence type="ECO:0000256" key="2">
    <source>
        <dbReference type="ARBA" id="ARBA00007077"/>
    </source>
</evidence>
<feature type="domain" description="RRM" evidence="7">
    <location>
        <begin position="282"/>
        <end position="331"/>
    </location>
</feature>
<protein>
    <recommendedName>
        <fullName evidence="7">RRM domain-containing protein</fullName>
    </recommendedName>
</protein>
<dbReference type="PROSITE" id="PS50102">
    <property type="entry name" value="RRM"/>
    <property type="match status" value="2"/>
</dbReference>
<dbReference type="GO" id="GO:0019843">
    <property type="term" value="F:rRNA binding"/>
    <property type="evidence" value="ECO:0007669"/>
    <property type="project" value="TreeGrafter"/>
</dbReference>
<feature type="domain" description="RRM" evidence="7">
    <location>
        <begin position="179"/>
        <end position="274"/>
    </location>
</feature>
<dbReference type="CDD" id="cd12394">
    <property type="entry name" value="RRM1_RBM34"/>
    <property type="match status" value="1"/>
</dbReference>
<dbReference type="Proteomes" id="UP000824782">
    <property type="component" value="Unassembled WGS sequence"/>
</dbReference>
<feature type="non-terminal residue" evidence="8">
    <location>
        <position position="331"/>
    </location>
</feature>
<keyword evidence="9" id="KW-1185">Reference proteome</keyword>
<dbReference type="PANTHER" id="PTHR23236">
    <property type="entry name" value="EUKARYOTIC TRANSLATION INITIATION FACTOR 4B/4H"/>
    <property type="match status" value="1"/>
</dbReference>
<dbReference type="SMART" id="SM00360">
    <property type="entry name" value="RRM"/>
    <property type="match status" value="2"/>
</dbReference>
<evidence type="ECO:0000313" key="9">
    <source>
        <dbReference type="Proteomes" id="UP000824782"/>
    </source>
</evidence>
<comment type="similarity">
    <text evidence="2">Belongs to the RRM RBM34 family.</text>
</comment>
<dbReference type="AlphaFoldDB" id="A0AAV6YVS7"/>
<organism evidence="8 9">
    <name type="scientific">Engystomops pustulosus</name>
    <name type="common">Tungara frog</name>
    <name type="synonym">Physalaemus pustulosus</name>
    <dbReference type="NCBI Taxonomy" id="76066"/>
    <lineage>
        <taxon>Eukaryota</taxon>
        <taxon>Metazoa</taxon>
        <taxon>Chordata</taxon>
        <taxon>Craniata</taxon>
        <taxon>Vertebrata</taxon>
        <taxon>Euteleostomi</taxon>
        <taxon>Amphibia</taxon>
        <taxon>Batrachia</taxon>
        <taxon>Anura</taxon>
        <taxon>Neobatrachia</taxon>
        <taxon>Hyloidea</taxon>
        <taxon>Leptodactylidae</taxon>
        <taxon>Leiuperinae</taxon>
        <taxon>Engystomops</taxon>
    </lineage>
</organism>
<evidence type="ECO:0000313" key="8">
    <source>
        <dbReference type="EMBL" id="KAG8541464.1"/>
    </source>
</evidence>
<dbReference type="Pfam" id="PF00076">
    <property type="entry name" value="RRM_1"/>
    <property type="match status" value="2"/>
</dbReference>
<dbReference type="InterPro" id="IPR000504">
    <property type="entry name" value="RRM_dom"/>
</dbReference>
<dbReference type="GO" id="GO:0000463">
    <property type="term" value="P:maturation of LSU-rRNA from tricistronic rRNA transcript (SSU-rRNA, 5.8S rRNA, LSU-rRNA)"/>
    <property type="evidence" value="ECO:0007669"/>
    <property type="project" value="TreeGrafter"/>
</dbReference>
<feature type="region of interest" description="Disordered" evidence="6">
    <location>
        <begin position="84"/>
        <end position="145"/>
    </location>
</feature>